<reference evidence="1" key="1">
    <citation type="submission" date="2020-11" db="EMBL/GenBank/DDBJ databases">
        <authorList>
            <person name="Tran Van P."/>
        </authorList>
    </citation>
    <scope>NUCLEOTIDE SEQUENCE</scope>
</reference>
<name>A0A7R8VC58_TIMDO</name>
<dbReference type="EMBL" id="OA564401">
    <property type="protein sequence ID" value="CAD7194185.1"/>
    <property type="molecule type" value="Genomic_DNA"/>
</dbReference>
<sequence length="147" mass="16442">MTGPVIILSVDPRFTRLVEALPVDCAVTGKACSTVTARSPYTLAGETLGQGGREFNNSLGLFTLFCARHSRLMMRKAYWFNSNHGSQRLHLCQAHLLFTQCLHVERMFTELDGPGSIPGISGKCIFGEIRAFTVMRRQQRDQVMCLF</sequence>
<gene>
    <name evidence="1" type="ORF">TDIB3V08_LOCUS614</name>
</gene>
<organism evidence="1">
    <name type="scientific">Timema douglasi</name>
    <name type="common">Walking stick</name>
    <dbReference type="NCBI Taxonomy" id="61478"/>
    <lineage>
        <taxon>Eukaryota</taxon>
        <taxon>Metazoa</taxon>
        <taxon>Ecdysozoa</taxon>
        <taxon>Arthropoda</taxon>
        <taxon>Hexapoda</taxon>
        <taxon>Insecta</taxon>
        <taxon>Pterygota</taxon>
        <taxon>Neoptera</taxon>
        <taxon>Polyneoptera</taxon>
        <taxon>Phasmatodea</taxon>
        <taxon>Timematodea</taxon>
        <taxon>Timematoidea</taxon>
        <taxon>Timematidae</taxon>
        <taxon>Timema</taxon>
    </lineage>
</organism>
<protein>
    <submittedName>
        <fullName evidence="1">Uncharacterized protein</fullName>
    </submittedName>
</protein>
<dbReference type="AlphaFoldDB" id="A0A7R8VC58"/>
<evidence type="ECO:0000313" key="1">
    <source>
        <dbReference type="EMBL" id="CAD7194185.1"/>
    </source>
</evidence>
<accession>A0A7R8VC58</accession>
<proteinExistence type="predicted"/>